<protein>
    <submittedName>
        <fullName evidence="2">Uncharacterized protein</fullName>
    </submittedName>
</protein>
<feature type="compositionally biased region" description="Basic and acidic residues" evidence="1">
    <location>
        <begin position="10"/>
        <end position="24"/>
    </location>
</feature>
<gene>
    <name evidence="2" type="primary">ORF23903</name>
</gene>
<proteinExistence type="predicted"/>
<dbReference type="AlphaFoldDB" id="A0A0B6YH99"/>
<feature type="region of interest" description="Disordered" evidence="1">
    <location>
        <begin position="1"/>
        <end position="27"/>
    </location>
</feature>
<feature type="non-terminal residue" evidence="2">
    <location>
        <position position="209"/>
    </location>
</feature>
<evidence type="ECO:0000256" key="1">
    <source>
        <dbReference type="SAM" id="MobiDB-lite"/>
    </source>
</evidence>
<organism evidence="2">
    <name type="scientific">Arion vulgaris</name>
    <dbReference type="NCBI Taxonomy" id="1028688"/>
    <lineage>
        <taxon>Eukaryota</taxon>
        <taxon>Metazoa</taxon>
        <taxon>Spiralia</taxon>
        <taxon>Lophotrochozoa</taxon>
        <taxon>Mollusca</taxon>
        <taxon>Gastropoda</taxon>
        <taxon>Heterobranchia</taxon>
        <taxon>Euthyneura</taxon>
        <taxon>Panpulmonata</taxon>
        <taxon>Eupulmonata</taxon>
        <taxon>Stylommatophora</taxon>
        <taxon>Helicina</taxon>
        <taxon>Arionoidea</taxon>
        <taxon>Arionidae</taxon>
        <taxon>Arion</taxon>
    </lineage>
</organism>
<name>A0A0B6YH99_9EUPU</name>
<dbReference type="EMBL" id="HACG01008045">
    <property type="protein sequence ID" value="CEK54910.1"/>
    <property type="molecule type" value="Transcribed_RNA"/>
</dbReference>
<accession>A0A0B6YH99</accession>
<reference evidence="2" key="1">
    <citation type="submission" date="2014-12" db="EMBL/GenBank/DDBJ databases">
        <title>Insight into the proteome of Arion vulgaris.</title>
        <authorList>
            <person name="Aradska J."/>
            <person name="Bulat T."/>
            <person name="Smidak R."/>
            <person name="Sarate P."/>
            <person name="Gangsoo J."/>
            <person name="Sialana F."/>
            <person name="Bilban M."/>
            <person name="Lubec G."/>
        </authorList>
    </citation>
    <scope>NUCLEOTIDE SEQUENCE</scope>
    <source>
        <tissue evidence="2">Skin</tissue>
    </source>
</reference>
<evidence type="ECO:0000313" key="2">
    <source>
        <dbReference type="EMBL" id="CEK54910.1"/>
    </source>
</evidence>
<sequence length="209" mass="23906">DNEQNNSLERTNHTRPTLDDDLPARPDSLVNVPIGNCSDLGNETNLVEIINNKDGNHSSGCPTCADAENNVKLMRLKMFKVLLARKLRLDPYDVYRAASEWERTIDDRTPKLPLSIMEQTLKDNAREIDKDEFHARDQELIIAGEDMGRDCVKTQVTGCYSFNLKGKFKREVAEAQLWLYKMRDANDVNGQTFTLYELERLKSGRLVQS</sequence>
<feature type="non-terminal residue" evidence="2">
    <location>
        <position position="1"/>
    </location>
</feature>